<dbReference type="SUPFAM" id="SSF74653">
    <property type="entry name" value="TolA/TonB C-terminal domain"/>
    <property type="match status" value="1"/>
</dbReference>
<name>A0ABX5Q1F5_9FLAO</name>
<reference evidence="4 5" key="1">
    <citation type="submission" date="2018-06" db="EMBL/GenBank/DDBJ databases">
        <title>Genomic Encyclopedia of Archaeal and Bacterial Type Strains, Phase II (KMG-II): from individual species to whole genera.</title>
        <authorList>
            <person name="Goeker M."/>
        </authorList>
    </citation>
    <scope>NUCLEOTIDE SEQUENCE [LARGE SCALE GENOMIC DNA]</scope>
    <source>
        <strain evidence="4 5">DSM 17205</strain>
    </source>
</reference>
<dbReference type="Proteomes" id="UP000248584">
    <property type="component" value="Unassembled WGS sequence"/>
</dbReference>
<dbReference type="Pfam" id="PF03544">
    <property type="entry name" value="TonB_C"/>
    <property type="match status" value="1"/>
</dbReference>
<sequence>MNNLKEKSGAATPEKTRMDDKKSVNTKVNPLINFQIGLIAALVAAFLIMELSTGRTLNKLPEKKKVAQIQPTGFIGEFVKVPNEEPKPKVKQKEAPKAKVVKTDPNKAPVVVKNEAPDIPDSKVEPISTITAEPLSKGSSTSGSDSKSKPTPVKTQILASVHEVPLFPGCNAGMNRAERVDCLNDKMARFVQRKFDTRLGRTLDSKDVVKISVMFTIGVDGLPKDIQVKAPNKELKDEAFKVISRLPKMTPGKIDNMPVNVTYALPIMFKVYD</sequence>
<organism evidence="4 5">
    <name type="scientific">Nonlabens dokdonensis</name>
    <dbReference type="NCBI Taxonomy" id="328515"/>
    <lineage>
        <taxon>Bacteria</taxon>
        <taxon>Pseudomonadati</taxon>
        <taxon>Bacteroidota</taxon>
        <taxon>Flavobacteriia</taxon>
        <taxon>Flavobacteriales</taxon>
        <taxon>Flavobacteriaceae</taxon>
        <taxon>Nonlabens</taxon>
    </lineage>
</organism>
<comment type="caution">
    <text evidence="4">The sequence shown here is derived from an EMBL/GenBank/DDBJ whole genome shotgun (WGS) entry which is preliminary data.</text>
</comment>
<keyword evidence="2" id="KW-1133">Transmembrane helix</keyword>
<feature type="compositionally biased region" description="Basic and acidic residues" evidence="1">
    <location>
        <begin position="85"/>
        <end position="105"/>
    </location>
</feature>
<dbReference type="EMBL" id="QKZR01000001">
    <property type="protein sequence ID" value="PZX43867.1"/>
    <property type="molecule type" value="Genomic_DNA"/>
</dbReference>
<accession>A0ABX5Q1F5</accession>
<dbReference type="Gene3D" id="3.30.1150.10">
    <property type="match status" value="1"/>
</dbReference>
<feature type="compositionally biased region" description="Low complexity" evidence="1">
    <location>
        <begin position="136"/>
        <end position="152"/>
    </location>
</feature>
<keyword evidence="2" id="KW-0812">Transmembrane</keyword>
<evidence type="ECO:0000256" key="1">
    <source>
        <dbReference type="SAM" id="MobiDB-lite"/>
    </source>
</evidence>
<feature type="region of interest" description="Disordered" evidence="1">
    <location>
        <begin position="1"/>
        <end position="23"/>
    </location>
</feature>
<dbReference type="RefSeq" id="WP_015361695.1">
    <property type="nucleotide sequence ID" value="NZ_QKZR01000001.1"/>
</dbReference>
<evidence type="ECO:0000259" key="3">
    <source>
        <dbReference type="Pfam" id="PF03544"/>
    </source>
</evidence>
<gene>
    <name evidence="4" type="ORF">LX97_00872</name>
</gene>
<keyword evidence="2" id="KW-0472">Membrane</keyword>
<keyword evidence="5" id="KW-1185">Reference proteome</keyword>
<evidence type="ECO:0000313" key="4">
    <source>
        <dbReference type="EMBL" id="PZX43867.1"/>
    </source>
</evidence>
<evidence type="ECO:0000256" key="2">
    <source>
        <dbReference type="SAM" id="Phobius"/>
    </source>
</evidence>
<feature type="domain" description="TonB C-terminal" evidence="3">
    <location>
        <begin position="211"/>
        <end position="270"/>
    </location>
</feature>
<feature type="transmembrane region" description="Helical" evidence="2">
    <location>
        <begin position="31"/>
        <end position="49"/>
    </location>
</feature>
<evidence type="ECO:0000313" key="5">
    <source>
        <dbReference type="Proteomes" id="UP000248584"/>
    </source>
</evidence>
<dbReference type="InterPro" id="IPR037682">
    <property type="entry name" value="TonB_C"/>
</dbReference>
<feature type="region of interest" description="Disordered" evidence="1">
    <location>
        <begin position="85"/>
        <end position="153"/>
    </location>
</feature>
<protein>
    <submittedName>
        <fullName evidence="4">Protein TonB</fullName>
    </submittedName>
</protein>
<proteinExistence type="predicted"/>